<dbReference type="Gene3D" id="3.20.20.100">
    <property type="entry name" value="NADP-dependent oxidoreductase domain"/>
    <property type="match status" value="1"/>
</dbReference>
<dbReference type="InterPro" id="IPR018170">
    <property type="entry name" value="Aldo/ket_reductase_CS"/>
</dbReference>
<evidence type="ECO:0000256" key="4">
    <source>
        <dbReference type="PIRSR" id="PIRSR000097-1"/>
    </source>
</evidence>
<evidence type="ECO:0000259" key="7">
    <source>
        <dbReference type="Pfam" id="PF00248"/>
    </source>
</evidence>
<feature type="site" description="Lowers pKa of active site Tyr" evidence="6">
    <location>
        <position position="79"/>
    </location>
</feature>
<evidence type="ECO:0000256" key="5">
    <source>
        <dbReference type="PIRSR" id="PIRSR000097-2"/>
    </source>
</evidence>
<proteinExistence type="inferred from homology"/>
<dbReference type="EMBL" id="SACL01000001">
    <property type="protein sequence ID" value="RVT98954.1"/>
    <property type="molecule type" value="Genomic_DNA"/>
</dbReference>
<dbReference type="PRINTS" id="PR00069">
    <property type="entry name" value="ALDKETRDTASE"/>
</dbReference>
<dbReference type="PROSITE" id="PS00798">
    <property type="entry name" value="ALDOKETO_REDUCTASE_1"/>
    <property type="match status" value="1"/>
</dbReference>
<sequence>MAGLLGAVKLLETSRMRMPSIGLGTWPMKGAECEAAVEGALGLGYRHLDTAEMYGNEVEVGRGLKASGLKREEVFLTTKGWWDKSTGPALRAAAEASLDRLSTPYLDLYLIHWPSPQMDLPGLLEALAKLQQDGLAKAVGVANFPAGLLSRALALGIAPIACDQVEHHALLSQEKLLKVCAAHDVVLTSYTPLGKGRVGEHPVVAGIAARLGVMPGQVALAYALAQGPRHGAQVSVIPKAAGTARQTENLGAAGVFLSEADLAAIDALPKDQRMVNPDFRPNWND</sequence>
<evidence type="ECO:0000313" key="9">
    <source>
        <dbReference type="Proteomes" id="UP000282957"/>
    </source>
</evidence>
<evidence type="ECO:0000256" key="1">
    <source>
        <dbReference type="ARBA" id="ARBA00007905"/>
    </source>
</evidence>
<comment type="similarity">
    <text evidence="1">Belongs to the aldo/keto reductase family.</text>
</comment>
<dbReference type="RefSeq" id="WP_127785503.1">
    <property type="nucleotide sequence ID" value="NZ_SACL01000001.1"/>
</dbReference>
<reference evidence="8 9" key="1">
    <citation type="submission" date="2019-01" db="EMBL/GenBank/DDBJ databases">
        <authorList>
            <person name="Chen W.-M."/>
        </authorList>
    </citation>
    <scope>NUCLEOTIDE SEQUENCE [LARGE SCALE GENOMIC DNA]</scope>
    <source>
        <strain evidence="8 9">CCP-6</strain>
    </source>
</reference>
<protein>
    <submittedName>
        <fullName evidence="8">Aldo/keto reductase</fullName>
    </submittedName>
</protein>
<dbReference type="OrthoDB" id="9768793at2"/>
<dbReference type="InterPro" id="IPR023210">
    <property type="entry name" value="NADP_OxRdtase_dom"/>
</dbReference>
<feature type="binding site" evidence="5">
    <location>
        <position position="112"/>
    </location>
    <ligand>
        <name>substrate</name>
    </ligand>
</feature>
<organism evidence="8 9">
    <name type="scientific">Rhodovarius crocodyli</name>
    <dbReference type="NCBI Taxonomy" id="1979269"/>
    <lineage>
        <taxon>Bacteria</taxon>
        <taxon>Pseudomonadati</taxon>
        <taxon>Pseudomonadota</taxon>
        <taxon>Alphaproteobacteria</taxon>
        <taxon>Acetobacterales</taxon>
        <taxon>Roseomonadaceae</taxon>
        <taxon>Rhodovarius</taxon>
    </lineage>
</organism>
<keyword evidence="2" id="KW-0521">NADP</keyword>
<evidence type="ECO:0000256" key="6">
    <source>
        <dbReference type="PIRSR" id="PIRSR000097-3"/>
    </source>
</evidence>
<name>A0A437MMS7_9PROT</name>
<dbReference type="PANTHER" id="PTHR43827:SF3">
    <property type="entry name" value="NADP-DEPENDENT OXIDOREDUCTASE DOMAIN-CONTAINING PROTEIN"/>
    <property type="match status" value="1"/>
</dbReference>
<dbReference type="SUPFAM" id="SSF51430">
    <property type="entry name" value="NAD(P)-linked oxidoreductase"/>
    <property type="match status" value="1"/>
</dbReference>
<accession>A0A437MMS7</accession>
<dbReference type="Proteomes" id="UP000282957">
    <property type="component" value="Unassembled WGS sequence"/>
</dbReference>
<dbReference type="InterPro" id="IPR036812">
    <property type="entry name" value="NAD(P)_OxRdtase_dom_sf"/>
</dbReference>
<evidence type="ECO:0000256" key="2">
    <source>
        <dbReference type="ARBA" id="ARBA00022857"/>
    </source>
</evidence>
<evidence type="ECO:0000313" key="8">
    <source>
        <dbReference type="EMBL" id="RVT98954.1"/>
    </source>
</evidence>
<evidence type="ECO:0000256" key="3">
    <source>
        <dbReference type="ARBA" id="ARBA00023002"/>
    </source>
</evidence>
<dbReference type="PIRSF" id="PIRSF000097">
    <property type="entry name" value="AKR"/>
    <property type="match status" value="1"/>
</dbReference>
<dbReference type="InterPro" id="IPR020471">
    <property type="entry name" value="AKR"/>
</dbReference>
<dbReference type="AlphaFoldDB" id="A0A437MMS7"/>
<feature type="active site" description="Proton donor" evidence="4">
    <location>
        <position position="54"/>
    </location>
</feature>
<comment type="caution">
    <text evidence="8">The sequence shown here is derived from an EMBL/GenBank/DDBJ whole genome shotgun (WGS) entry which is preliminary data.</text>
</comment>
<keyword evidence="9" id="KW-1185">Reference proteome</keyword>
<dbReference type="Pfam" id="PF00248">
    <property type="entry name" value="Aldo_ket_red"/>
    <property type="match status" value="1"/>
</dbReference>
<keyword evidence="3" id="KW-0560">Oxidoreductase</keyword>
<dbReference type="GO" id="GO:0016616">
    <property type="term" value="F:oxidoreductase activity, acting on the CH-OH group of donors, NAD or NADP as acceptor"/>
    <property type="evidence" value="ECO:0007669"/>
    <property type="project" value="UniProtKB-ARBA"/>
</dbReference>
<feature type="domain" description="NADP-dependent oxidoreductase" evidence="7">
    <location>
        <begin position="21"/>
        <end position="268"/>
    </location>
</feature>
<gene>
    <name evidence="8" type="ORF">EOD42_02255</name>
</gene>
<dbReference type="PANTHER" id="PTHR43827">
    <property type="entry name" value="2,5-DIKETO-D-GLUCONIC ACID REDUCTASE"/>
    <property type="match status" value="1"/>
</dbReference>